<dbReference type="InterPro" id="IPR029032">
    <property type="entry name" value="AhpD-like"/>
</dbReference>
<dbReference type="SUPFAM" id="SSF69118">
    <property type="entry name" value="AhpD-like"/>
    <property type="match status" value="1"/>
</dbReference>
<dbReference type="PANTHER" id="PTHR33570:SF2">
    <property type="entry name" value="CARBOXYMUCONOLACTONE DECARBOXYLASE-LIKE DOMAIN-CONTAINING PROTEIN"/>
    <property type="match status" value="1"/>
</dbReference>
<evidence type="ECO:0000259" key="1">
    <source>
        <dbReference type="Pfam" id="PF02627"/>
    </source>
</evidence>
<protein>
    <submittedName>
        <fullName evidence="2">CMD-domain-containing protein</fullName>
    </submittedName>
</protein>
<gene>
    <name evidence="2" type="ORF">DB88DRAFT_495381</name>
</gene>
<dbReference type="GO" id="GO:0051920">
    <property type="term" value="F:peroxiredoxin activity"/>
    <property type="evidence" value="ECO:0007669"/>
    <property type="project" value="InterPro"/>
</dbReference>
<dbReference type="Proteomes" id="UP001182556">
    <property type="component" value="Unassembled WGS sequence"/>
</dbReference>
<comment type="caution">
    <text evidence="2">The sequence shown here is derived from an EMBL/GenBank/DDBJ whole genome shotgun (WGS) entry which is preliminary data.</text>
</comment>
<organism evidence="2 3">
    <name type="scientific">Papiliotrema laurentii</name>
    <name type="common">Cryptococcus laurentii</name>
    <dbReference type="NCBI Taxonomy" id="5418"/>
    <lineage>
        <taxon>Eukaryota</taxon>
        <taxon>Fungi</taxon>
        <taxon>Dikarya</taxon>
        <taxon>Basidiomycota</taxon>
        <taxon>Agaricomycotina</taxon>
        <taxon>Tremellomycetes</taxon>
        <taxon>Tremellales</taxon>
        <taxon>Rhynchogastremaceae</taxon>
        <taxon>Papiliotrema</taxon>
    </lineage>
</organism>
<dbReference type="Pfam" id="PF02627">
    <property type="entry name" value="CMD"/>
    <property type="match status" value="1"/>
</dbReference>
<dbReference type="EMBL" id="JAODAN010000008">
    <property type="protein sequence ID" value="KAK1922512.1"/>
    <property type="molecule type" value="Genomic_DNA"/>
</dbReference>
<sequence>MSHTSKELIYKQLYDDGMKNRRKVMGDAYVDAALKNGASEFSTAAQEFVTRNAWDGIWGRPGLEYRQRSLVVISIAAARGHSKELAGHVRGALNNGLTEVEIREAMLHVMGYCGFPTGLEAFRTAEPVIEAWKAEQVGKSST</sequence>
<dbReference type="Gene3D" id="1.20.1290.10">
    <property type="entry name" value="AhpD-like"/>
    <property type="match status" value="1"/>
</dbReference>
<dbReference type="InterPro" id="IPR052512">
    <property type="entry name" value="4CMD/NDH-1_regulator"/>
</dbReference>
<reference evidence="2" key="1">
    <citation type="submission" date="2023-02" db="EMBL/GenBank/DDBJ databases">
        <title>Identification and recombinant expression of a fungal hydrolase from Papiliotrema laurentii that hydrolyzes apple cutin and clears colloidal polyester polyurethane.</title>
        <authorList>
            <consortium name="DOE Joint Genome Institute"/>
            <person name="Roman V.A."/>
            <person name="Bojanowski C."/>
            <person name="Crable B.R."/>
            <person name="Wagner D.N."/>
            <person name="Hung C.S."/>
            <person name="Nadeau L.J."/>
            <person name="Schratz L."/>
            <person name="Haridas S."/>
            <person name="Pangilinan J."/>
            <person name="Lipzen A."/>
            <person name="Na H."/>
            <person name="Yan M."/>
            <person name="Ng V."/>
            <person name="Grigoriev I.V."/>
            <person name="Spatafora J.W."/>
            <person name="Barlow D."/>
            <person name="Biffinger J."/>
            <person name="Kelley-Loughnane N."/>
            <person name="Varaljay V.A."/>
            <person name="Crookes-Goodson W.J."/>
        </authorList>
    </citation>
    <scope>NUCLEOTIDE SEQUENCE</scope>
    <source>
        <strain evidence="2">5307AH</strain>
    </source>
</reference>
<dbReference type="PANTHER" id="PTHR33570">
    <property type="entry name" value="4-CARBOXYMUCONOLACTONE DECARBOXYLASE FAMILY PROTEIN"/>
    <property type="match status" value="1"/>
</dbReference>
<proteinExistence type="predicted"/>
<feature type="domain" description="Carboxymuconolactone decarboxylase-like" evidence="1">
    <location>
        <begin position="45"/>
        <end position="126"/>
    </location>
</feature>
<dbReference type="InterPro" id="IPR003779">
    <property type="entry name" value="CMD-like"/>
</dbReference>
<accession>A0AAD9FQD8</accession>
<keyword evidence="3" id="KW-1185">Reference proteome</keyword>
<evidence type="ECO:0000313" key="2">
    <source>
        <dbReference type="EMBL" id="KAK1922512.1"/>
    </source>
</evidence>
<dbReference type="AlphaFoldDB" id="A0AAD9FQD8"/>
<evidence type="ECO:0000313" key="3">
    <source>
        <dbReference type="Proteomes" id="UP001182556"/>
    </source>
</evidence>
<name>A0AAD9FQD8_PAPLA</name>